<name>A0AAD6DUN0_9EURO</name>
<comment type="caution">
    <text evidence="5">The sequence shown here is derived from an EMBL/GenBank/DDBJ whole genome shotgun (WGS) entry which is preliminary data.</text>
</comment>
<comment type="similarity">
    <text evidence="2">Belongs to the ustYa family.</text>
</comment>
<evidence type="ECO:0000256" key="4">
    <source>
        <dbReference type="SAM" id="Phobius"/>
    </source>
</evidence>
<reference evidence="5" key="1">
    <citation type="journal article" date="2023" name="IMA Fungus">
        <title>Comparative genomic study of the Penicillium genus elucidates a diverse pangenome and 15 lateral gene transfer events.</title>
        <authorList>
            <person name="Petersen C."/>
            <person name="Sorensen T."/>
            <person name="Nielsen M.R."/>
            <person name="Sondergaard T.E."/>
            <person name="Sorensen J.L."/>
            <person name="Fitzpatrick D.A."/>
            <person name="Frisvad J.C."/>
            <person name="Nielsen K.L."/>
        </authorList>
    </citation>
    <scope>NUCLEOTIDE SEQUENCE</scope>
    <source>
        <strain evidence="5">IBT 12815</strain>
    </source>
</reference>
<dbReference type="InterPro" id="IPR021765">
    <property type="entry name" value="UstYa-like"/>
</dbReference>
<comment type="pathway">
    <text evidence="1">Mycotoxin biosynthesis.</text>
</comment>
<dbReference type="Proteomes" id="UP001213799">
    <property type="component" value="Unassembled WGS sequence"/>
</dbReference>
<protein>
    <recommendedName>
        <fullName evidence="7">Cyclochlorotine biosynthesis protein O</fullName>
    </recommendedName>
</protein>
<dbReference type="GO" id="GO:0043386">
    <property type="term" value="P:mycotoxin biosynthetic process"/>
    <property type="evidence" value="ECO:0007669"/>
    <property type="project" value="InterPro"/>
</dbReference>
<evidence type="ECO:0000313" key="5">
    <source>
        <dbReference type="EMBL" id="KAJ5593539.1"/>
    </source>
</evidence>
<dbReference type="Pfam" id="PF11807">
    <property type="entry name" value="UstYa"/>
    <property type="match status" value="1"/>
</dbReference>
<gene>
    <name evidence="5" type="ORF">N7537_010443</name>
</gene>
<sequence>MYQALEGSLDTSSLKGGQDESDDSASIKGLEEDYFPSHGRLDRSPQSTPMRCHMSWLTYMIVSMVWVITIAVAICFPRQKRPNCDGLAGVFDTELGPIKPAIEIQKVRFLGNLEFAENDTLKKIFWDSDTPRYTGEPSDELDARWSSLLKTVSVSLRGIEAETMRGKTYQEPGGGFLVGIEVFHELHCLNQIRRGLRRDYYTKHAPEPDYTTHIDHCLDHLRQAVMCNVDVTLIPFFWDEKHNTSLPDFQVEHTCRNFWKVRDWAIERAT</sequence>
<evidence type="ECO:0000256" key="3">
    <source>
        <dbReference type="SAM" id="MobiDB-lite"/>
    </source>
</evidence>
<keyword evidence="4" id="KW-0472">Membrane</keyword>
<dbReference type="EMBL" id="JAQJAE010000005">
    <property type="protein sequence ID" value="KAJ5593539.1"/>
    <property type="molecule type" value="Genomic_DNA"/>
</dbReference>
<reference evidence="5" key="2">
    <citation type="submission" date="2023-01" db="EMBL/GenBank/DDBJ databases">
        <authorList>
            <person name="Petersen C."/>
        </authorList>
    </citation>
    <scope>NUCLEOTIDE SEQUENCE</scope>
    <source>
        <strain evidence="5">IBT 12815</strain>
    </source>
</reference>
<keyword evidence="4" id="KW-1133">Transmembrane helix</keyword>
<dbReference type="GeneID" id="81591739"/>
<accession>A0AAD6DUN0</accession>
<organism evidence="5 6">
    <name type="scientific">Penicillium hordei</name>
    <dbReference type="NCBI Taxonomy" id="40994"/>
    <lineage>
        <taxon>Eukaryota</taxon>
        <taxon>Fungi</taxon>
        <taxon>Dikarya</taxon>
        <taxon>Ascomycota</taxon>
        <taxon>Pezizomycotina</taxon>
        <taxon>Eurotiomycetes</taxon>
        <taxon>Eurotiomycetidae</taxon>
        <taxon>Eurotiales</taxon>
        <taxon>Aspergillaceae</taxon>
        <taxon>Penicillium</taxon>
    </lineage>
</organism>
<evidence type="ECO:0000256" key="1">
    <source>
        <dbReference type="ARBA" id="ARBA00004685"/>
    </source>
</evidence>
<dbReference type="AlphaFoldDB" id="A0AAD6DUN0"/>
<proteinExistence type="inferred from homology"/>
<feature type="region of interest" description="Disordered" evidence="3">
    <location>
        <begin position="1"/>
        <end position="25"/>
    </location>
</feature>
<feature type="transmembrane region" description="Helical" evidence="4">
    <location>
        <begin position="56"/>
        <end position="76"/>
    </location>
</feature>
<evidence type="ECO:0000313" key="6">
    <source>
        <dbReference type="Proteomes" id="UP001213799"/>
    </source>
</evidence>
<evidence type="ECO:0008006" key="7">
    <source>
        <dbReference type="Google" id="ProtNLM"/>
    </source>
</evidence>
<evidence type="ECO:0000256" key="2">
    <source>
        <dbReference type="ARBA" id="ARBA00035112"/>
    </source>
</evidence>
<dbReference type="PANTHER" id="PTHR33365:SF4">
    <property type="entry name" value="CYCLOCHLOROTINE BIOSYNTHESIS PROTEIN O"/>
    <property type="match status" value="1"/>
</dbReference>
<dbReference type="PANTHER" id="PTHR33365">
    <property type="entry name" value="YALI0B05434P"/>
    <property type="match status" value="1"/>
</dbReference>
<keyword evidence="4" id="KW-0812">Transmembrane</keyword>
<dbReference type="RefSeq" id="XP_056750165.1">
    <property type="nucleotide sequence ID" value="XM_056901497.1"/>
</dbReference>
<keyword evidence="6" id="KW-1185">Reference proteome</keyword>